<dbReference type="EMBL" id="FNCE01000006">
    <property type="protein sequence ID" value="SDG18378.1"/>
    <property type="molecule type" value="Genomic_DNA"/>
</dbReference>
<dbReference type="SUPFAM" id="SSF47413">
    <property type="entry name" value="lambda repressor-like DNA-binding domains"/>
    <property type="match status" value="1"/>
</dbReference>
<dbReference type="InterPro" id="IPR001387">
    <property type="entry name" value="Cro/C1-type_HTH"/>
</dbReference>
<dbReference type="CDD" id="cd00093">
    <property type="entry name" value="HTH_XRE"/>
    <property type="match status" value="1"/>
</dbReference>
<dbReference type="RefSeq" id="WP_176758615.1">
    <property type="nucleotide sequence ID" value="NZ_FNCE01000006.1"/>
</dbReference>
<sequence>MAERGQLTKTNMRAEIAEQPGDGISTDKAGLDEACIRTRGERLAWLRERAGLSLTGAAETMGISKAELSRVENGIRDITGKHMARAAEAYGVGFAHLRTLLEHDPRAETAVFQITEPAASPRTRPLPCYGGRELQAQGPSPSHRTDMPLPEVADLGPTAYGVRLPAGACFANSYHTMVAVVDPEARCVLGDPAVNPFGWAPLVGTTARDESGRLVLLDEHGVAGTVGENVRVSDLHKVVMVLPDRMGPPAL</sequence>
<proteinExistence type="predicted"/>
<dbReference type="Pfam" id="PF13560">
    <property type="entry name" value="HTH_31"/>
    <property type="match status" value="1"/>
</dbReference>
<dbReference type="Gene3D" id="1.10.260.40">
    <property type="entry name" value="lambda repressor-like DNA-binding domains"/>
    <property type="match status" value="1"/>
</dbReference>
<feature type="domain" description="HTH cro/C1-type" evidence="2">
    <location>
        <begin position="46"/>
        <end position="97"/>
    </location>
</feature>
<keyword evidence="4" id="KW-1185">Reference proteome</keyword>
<feature type="region of interest" description="Disordered" evidence="1">
    <location>
        <begin position="1"/>
        <end position="28"/>
    </location>
</feature>
<evidence type="ECO:0000259" key="2">
    <source>
        <dbReference type="PROSITE" id="PS50943"/>
    </source>
</evidence>
<accession>A0A1G7S5V3</accession>
<dbReference type="SMART" id="SM00530">
    <property type="entry name" value="HTH_XRE"/>
    <property type="match status" value="1"/>
</dbReference>
<evidence type="ECO:0000313" key="3">
    <source>
        <dbReference type="EMBL" id="SDG18378.1"/>
    </source>
</evidence>
<evidence type="ECO:0000256" key="1">
    <source>
        <dbReference type="SAM" id="MobiDB-lite"/>
    </source>
</evidence>
<organism evidence="3 4">
    <name type="scientific">Limimonas halophila</name>
    <dbReference type="NCBI Taxonomy" id="1082479"/>
    <lineage>
        <taxon>Bacteria</taxon>
        <taxon>Pseudomonadati</taxon>
        <taxon>Pseudomonadota</taxon>
        <taxon>Alphaproteobacteria</taxon>
        <taxon>Rhodospirillales</taxon>
        <taxon>Rhodovibrionaceae</taxon>
        <taxon>Limimonas</taxon>
    </lineage>
</organism>
<name>A0A1G7S5V3_9PROT</name>
<dbReference type="Proteomes" id="UP000199415">
    <property type="component" value="Unassembled WGS sequence"/>
</dbReference>
<evidence type="ECO:0000313" key="4">
    <source>
        <dbReference type="Proteomes" id="UP000199415"/>
    </source>
</evidence>
<dbReference type="GO" id="GO:0003677">
    <property type="term" value="F:DNA binding"/>
    <property type="evidence" value="ECO:0007669"/>
    <property type="project" value="InterPro"/>
</dbReference>
<gene>
    <name evidence="3" type="ORF">SAMN05216241_106133</name>
</gene>
<dbReference type="InterPro" id="IPR010982">
    <property type="entry name" value="Lambda_DNA-bd_dom_sf"/>
</dbReference>
<protein>
    <submittedName>
        <fullName evidence="3">Helix-turn-helix domain-containing protein</fullName>
    </submittedName>
</protein>
<reference evidence="3 4" key="1">
    <citation type="submission" date="2016-10" db="EMBL/GenBank/DDBJ databases">
        <authorList>
            <person name="de Groot N.N."/>
        </authorList>
    </citation>
    <scope>NUCLEOTIDE SEQUENCE [LARGE SCALE GENOMIC DNA]</scope>
    <source>
        <strain evidence="3 4">DSM 25584</strain>
    </source>
</reference>
<dbReference type="PROSITE" id="PS50943">
    <property type="entry name" value="HTH_CROC1"/>
    <property type="match status" value="1"/>
</dbReference>
<dbReference type="AlphaFoldDB" id="A0A1G7S5V3"/>